<keyword evidence="3" id="KW-1185">Reference proteome</keyword>
<dbReference type="Proteomes" id="UP001214576">
    <property type="component" value="Unassembled WGS sequence"/>
</dbReference>
<dbReference type="AlphaFoldDB" id="A0AAD4XY56"/>
<gene>
    <name evidence="2" type="ORF">MG293_019284</name>
</gene>
<evidence type="ECO:0000259" key="1">
    <source>
        <dbReference type="PROSITE" id="PS50055"/>
    </source>
</evidence>
<dbReference type="SUPFAM" id="SSF52799">
    <property type="entry name" value="(Phosphotyrosine protein) phosphatases II"/>
    <property type="match status" value="1"/>
</dbReference>
<organism evidence="2 3">
    <name type="scientific">Ovis ammon polii</name>
    <dbReference type="NCBI Taxonomy" id="230172"/>
    <lineage>
        <taxon>Eukaryota</taxon>
        <taxon>Metazoa</taxon>
        <taxon>Chordata</taxon>
        <taxon>Craniata</taxon>
        <taxon>Vertebrata</taxon>
        <taxon>Euteleostomi</taxon>
        <taxon>Mammalia</taxon>
        <taxon>Eutheria</taxon>
        <taxon>Laurasiatheria</taxon>
        <taxon>Artiodactyla</taxon>
        <taxon>Ruminantia</taxon>
        <taxon>Pecora</taxon>
        <taxon>Bovidae</taxon>
        <taxon>Caprinae</taxon>
        <taxon>Ovis</taxon>
    </lineage>
</organism>
<sequence length="73" mass="8584">MRVVRQFHFHGWPEIGIPAEGKGMIDLIAAVQKQQQQTGNHPITVHCRQEQYEFCYKVVQDFIDIFSDYANFK</sequence>
<comment type="caution">
    <text evidence="2">The sequence shown here is derived from an EMBL/GenBank/DDBJ whole genome shotgun (WGS) entry which is preliminary data.</text>
</comment>
<dbReference type="Gene3D" id="3.90.190.10">
    <property type="entry name" value="Protein tyrosine phosphatase superfamily"/>
    <property type="match status" value="1"/>
</dbReference>
<accession>A0AAD4XY56</accession>
<reference evidence="2" key="1">
    <citation type="submission" date="2022-03" db="EMBL/GenBank/DDBJ databases">
        <title>Genomic analyses of argali, domestic sheep and their hybrids provide insights into chromosomal evolution, heterosis and genetic basis of agronomic traits.</title>
        <authorList>
            <person name="Li M."/>
        </authorList>
    </citation>
    <scope>NUCLEOTIDE SEQUENCE</scope>
    <source>
        <strain evidence="2">CAU-MHL-2022a</strain>
        <tissue evidence="2">Skin</tissue>
    </source>
</reference>
<name>A0AAD4XY56_OVIAM</name>
<dbReference type="PROSITE" id="PS50055">
    <property type="entry name" value="TYR_PHOSPHATASE_PTP"/>
    <property type="match status" value="1"/>
</dbReference>
<proteinExistence type="predicted"/>
<dbReference type="InterPro" id="IPR029021">
    <property type="entry name" value="Prot-tyrosine_phosphatase-like"/>
</dbReference>
<evidence type="ECO:0000313" key="3">
    <source>
        <dbReference type="Proteomes" id="UP001214576"/>
    </source>
</evidence>
<dbReference type="EMBL" id="JAKZEL010000025">
    <property type="protein sequence ID" value="KAI4530395.1"/>
    <property type="molecule type" value="Genomic_DNA"/>
</dbReference>
<evidence type="ECO:0000313" key="2">
    <source>
        <dbReference type="EMBL" id="KAI4530395.1"/>
    </source>
</evidence>
<dbReference type="InterPro" id="IPR000242">
    <property type="entry name" value="PTP_cat"/>
</dbReference>
<protein>
    <recommendedName>
        <fullName evidence="1">Tyrosine-protein phosphatase domain-containing protein</fullName>
    </recommendedName>
</protein>
<feature type="domain" description="Tyrosine-protein phosphatase" evidence="1">
    <location>
        <begin position="1"/>
        <end position="47"/>
    </location>
</feature>
<dbReference type="GO" id="GO:0004725">
    <property type="term" value="F:protein tyrosine phosphatase activity"/>
    <property type="evidence" value="ECO:0007669"/>
    <property type="project" value="InterPro"/>
</dbReference>
<dbReference type="Pfam" id="PF00102">
    <property type="entry name" value="Y_phosphatase"/>
    <property type="match status" value="1"/>
</dbReference>